<evidence type="ECO:0000256" key="9">
    <source>
        <dbReference type="ARBA" id="ARBA00025162"/>
    </source>
</evidence>
<dbReference type="AlphaFoldDB" id="A0A1B1YJS1"/>
<feature type="compositionally biased region" description="Basic and acidic residues" evidence="13">
    <location>
        <begin position="286"/>
        <end position="312"/>
    </location>
</feature>
<dbReference type="Pfam" id="PF03144">
    <property type="entry name" value="GTP_EFTU_D2"/>
    <property type="match status" value="1"/>
</dbReference>
<feature type="region of interest" description="G-domain" evidence="10">
    <location>
        <begin position="621"/>
        <end position="769"/>
    </location>
</feature>
<evidence type="ECO:0000256" key="1">
    <source>
        <dbReference type="ARBA" id="ARBA00004496"/>
    </source>
</evidence>
<accession>A0A1B1YJS1</accession>
<evidence type="ECO:0000256" key="11">
    <source>
        <dbReference type="RuleBase" id="RU000644"/>
    </source>
</evidence>
<keyword evidence="6 10" id="KW-0547">Nucleotide-binding</keyword>
<dbReference type="FunFam" id="2.40.30.10:FF:000007">
    <property type="entry name" value="Translation initiation factor IF-2"/>
    <property type="match status" value="1"/>
</dbReference>
<dbReference type="HAMAP" id="MF_00100_B">
    <property type="entry name" value="IF_2_B"/>
    <property type="match status" value="1"/>
</dbReference>
<dbReference type="InterPro" id="IPR009000">
    <property type="entry name" value="Transl_B-barrel_sf"/>
</dbReference>
<dbReference type="SUPFAM" id="SSF52540">
    <property type="entry name" value="P-loop containing nucleoside triphosphate hydrolases"/>
    <property type="match status" value="1"/>
</dbReference>
<comment type="function">
    <text evidence="9 10 11">One of the essential components for the initiation of protein synthesis. Protects formylmethionyl-tRNA from spontaneous hydrolysis and promotes its binding to the 30S ribosomal subunits. Also involved in the hydrolysis of GTP during the formation of the 70S ribosomal complex.</text>
</comment>
<gene>
    <name evidence="10" type="primary">infB</name>
    <name evidence="15" type="ORF">CSTERLE_05095</name>
</gene>
<dbReference type="InterPro" id="IPR053905">
    <property type="entry name" value="EF-G-like_DII"/>
</dbReference>
<dbReference type="PROSITE" id="PS51722">
    <property type="entry name" value="G_TR_2"/>
    <property type="match status" value="1"/>
</dbReference>
<dbReference type="Gene3D" id="3.40.50.10050">
    <property type="entry name" value="Translation initiation factor IF- 2, domain 3"/>
    <property type="match status" value="1"/>
</dbReference>
<evidence type="ECO:0000313" key="16">
    <source>
        <dbReference type="Proteomes" id="UP000092931"/>
    </source>
</evidence>
<dbReference type="Gene3D" id="1.10.10.2480">
    <property type="match status" value="1"/>
</dbReference>
<dbReference type="FunFam" id="3.40.50.300:FF:000019">
    <property type="entry name" value="Translation initiation factor IF-2"/>
    <property type="match status" value="1"/>
</dbReference>
<feature type="binding site" evidence="10">
    <location>
        <begin position="627"/>
        <end position="634"/>
    </location>
    <ligand>
        <name>GTP</name>
        <dbReference type="ChEBI" id="CHEBI:37565"/>
    </ligand>
</feature>
<sequence length="1118" mass="123514">MSKRVFELAKELNTTSKRLMEKLEEINIKVKSHMSLLDDEQLERLYEHIGVVNRDRISGSDEGSSTERTDQPEQPGSQLVRRTIPRIIRKTEIIIRDENEENDVNKDKQQNKKGTRSYVRTSSSTDGLRAGLKREEDVLITSIRKHKAEQEETKKTEVASKQSTSAEEKGNEETKAAHTVSENAPDDGQKTERTIRRPVDSILSIKKVSSKKEWERRKAGETDKAEDKAAVASAEQKEQTVETVAEDKKADNIKTEKEIITESNQKEAISAGAEQKEGHMQAGTFKDMKKTGKEETKELKSEKKAVAEKEQVSAEGAGKAETVTGEAAVKAGKEERKDIPGQVSVQARDAEKDKDKKVESVKNTEKDGMKVQDKAKNKKHHKHGDKQAESAARDGKEKKHDFAEKQKGTNKNLVIPKAAVAPGQPEEKNNLRSERRSSTIRDLEKGIKREAKKEKEESKRDIKSALGAGIKGKTKYKKHIHVGHMASVSDMYSDDYILEEFYEEKIKVKKEKTKKKEKEVPQKQEKEVAQKPAVTEVTIPETITVKSFAETIKKSVAEVIKKLMSLGVMATMNQEIDFDTAAIVGEEFGIKVNKEAVVNIEDILFDDDEEDKEEELVERAPVVVVMGHVDHGKTSLLDAIRKTNVASKEAGGITQHIGAYKVNVNGRSITFLDTPGHEAFTAMRARGAQATDIAILVVAADDGVMPQTIEAINHAKAANVSIVVAINKMDKPEANPEKVKQQLAEHGLLVEEWGGDIVAVPVSAKTGQNIDLLLEMVLLTADMLELKANPNRRAKGIIIEAKLDKGRGPVATVLIQRGTLHTGDAVISGTAFGHVRAMVDENGNRVDAAGPSTPVEIIGLDEVPEAGEVLYAVADEKLAKELVEKRRAEQREKAIGSAKPVVSLEDLFNRIQQGDMKELNLIVKADVQGSVEALKQSFEKLSNDEVKVQVIHGGVGTINEADVTLASVSHAIIIGFNVRPPQNVVEAAKDAGVDIRLYRVIYDAINDVEKAMKGLLEPEYKEVVDGHVEIRKIFKVSSVGTIGGGYVLDGKISRNSDVRVVRNGIVVYEGKLASLKRFKDDVREVTQGYECGLLIDKFNDIKEGDIIEAFRMVEVERV</sequence>
<dbReference type="CDD" id="cd03692">
    <property type="entry name" value="mtIF2_IVc"/>
    <property type="match status" value="1"/>
</dbReference>
<dbReference type="Pfam" id="PF04760">
    <property type="entry name" value="IF2_N"/>
    <property type="match status" value="2"/>
</dbReference>
<feature type="compositionally biased region" description="Basic and acidic residues" evidence="13">
    <location>
        <begin position="166"/>
        <end position="176"/>
    </location>
</feature>
<evidence type="ECO:0000256" key="3">
    <source>
        <dbReference type="ARBA" id="ARBA00020675"/>
    </source>
</evidence>
<dbReference type="EMBL" id="CP014673">
    <property type="protein sequence ID" value="ANX01003.1"/>
    <property type="molecule type" value="Genomic_DNA"/>
</dbReference>
<dbReference type="InterPro" id="IPR015760">
    <property type="entry name" value="TIF_IF2"/>
</dbReference>
<dbReference type="CDD" id="cd03702">
    <property type="entry name" value="IF2_mtIF2_II"/>
    <property type="match status" value="1"/>
</dbReference>
<dbReference type="Pfam" id="PF22042">
    <property type="entry name" value="EF-G_D2"/>
    <property type="match status" value="1"/>
</dbReference>
<feature type="compositionally biased region" description="Basic and acidic residues" evidence="13">
    <location>
        <begin position="100"/>
        <end position="110"/>
    </location>
</feature>
<dbReference type="Gene3D" id="3.40.50.300">
    <property type="entry name" value="P-loop containing nucleotide triphosphate hydrolases"/>
    <property type="match status" value="1"/>
</dbReference>
<dbReference type="Pfam" id="PF11987">
    <property type="entry name" value="IF-2"/>
    <property type="match status" value="1"/>
</dbReference>
<dbReference type="InterPro" id="IPR023115">
    <property type="entry name" value="TIF_IF2_dom3"/>
</dbReference>
<dbReference type="NCBIfam" id="TIGR00231">
    <property type="entry name" value="small_GTP"/>
    <property type="match status" value="1"/>
</dbReference>
<dbReference type="FunFam" id="2.40.30.10:FF:000008">
    <property type="entry name" value="Translation initiation factor IF-2"/>
    <property type="match status" value="1"/>
</dbReference>
<evidence type="ECO:0000259" key="14">
    <source>
        <dbReference type="PROSITE" id="PS51722"/>
    </source>
</evidence>
<dbReference type="Gene3D" id="2.40.30.10">
    <property type="entry name" value="Translation factors"/>
    <property type="match status" value="2"/>
</dbReference>
<dbReference type="InterPro" id="IPR027417">
    <property type="entry name" value="P-loop_NTPase"/>
</dbReference>
<evidence type="ECO:0000313" key="15">
    <source>
        <dbReference type="EMBL" id="ANX01003.1"/>
    </source>
</evidence>
<dbReference type="InterPro" id="IPR004161">
    <property type="entry name" value="EFTu-like_2"/>
</dbReference>
<reference evidence="15 16" key="1">
    <citation type="submission" date="2016-02" db="EMBL/GenBank/DDBJ databases">
        <title>Comparison of Clostridium stercorarium subspecies using comparative genomics and transcriptomics.</title>
        <authorList>
            <person name="Schellenberg J."/>
            <person name="Thallinger G."/>
            <person name="Levin D.B."/>
            <person name="Zhang X."/>
            <person name="Alvare G."/>
            <person name="Fristensky B."/>
            <person name="Sparling R."/>
        </authorList>
    </citation>
    <scope>NUCLEOTIDE SEQUENCE [LARGE SCALE GENOMIC DNA]</scope>
    <source>
        <strain evidence="15 16">DSM 9219</strain>
    </source>
</reference>
<evidence type="ECO:0000256" key="10">
    <source>
        <dbReference type="HAMAP-Rule" id="MF_00100"/>
    </source>
</evidence>
<evidence type="ECO:0000256" key="12">
    <source>
        <dbReference type="RuleBase" id="RU000645"/>
    </source>
</evidence>
<keyword evidence="5 10" id="KW-0396">Initiation factor</keyword>
<evidence type="ECO:0000256" key="13">
    <source>
        <dbReference type="SAM" id="MobiDB-lite"/>
    </source>
</evidence>
<dbReference type="Pfam" id="PF00009">
    <property type="entry name" value="GTP_EFTU"/>
    <property type="match status" value="1"/>
</dbReference>
<feature type="compositionally biased region" description="Basic and acidic residues" evidence="13">
    <location>
        <begin position="187"/>
        <end position="199"/>
    </location>
</feature>
<evidence type="ECO:0000256" key="8">
    <source>
        <dbReference type="ARBA" id="ARBA00023134"/>
    </source>
</evidence>
<dbReference type="GO" id="GO:0005829">
    <property type="term" value="C:cytosol"/>
    <property type="evidence" value="ECO:0007669"/>
    <property type="project" value="TreeGrafter"/>
</dbReference>
<feature type="compositionally biased region" description="Basic and acidic residues" evidence="13">
    <location>
        <begin position="210"/>
        <end position="260"/>
    </location>
</feature>
<dbReference type="PROSITE" id="PS01176">
    <property type="entry name" value="IF2"/>
    <property type="match status" value="1"/>
</dbReference>
<protein>
    <recommendedName>
        <fullName evidence="3 10">Translation initiation factor IF-2</fullName>
    </recommendedName>
</protein>
<organism evidence="15 16">
    <name type="scientific">Thermoclostridium stercorarium subsp. leptospartum DSM 9219</name>
    <dbReference type="NCBI Taxonomy" id="1346611"/>
    <lineage>
        <taxon>Bacteria</taxon>
        <taxon>Bacillati</taxon>
        <taxon>Bacillota</taxon>
        <taxon>Clostridia</taxon>
        <taxon>Eubacteriales</taxon>
        <taxon>Oscillospiraceae</taxon>
        <taxon>Thermoclostridium</taxon>
    </lineage>
</organism>
<evidence type="ECO:0000256" key="5">
    <source>
        <dbReference type="ARBA" id="ARBA00022540"/>
    </source>
</evidence>
<name>A0A1B1YJS1_THEST</name>
<dbReference type="InterPro" id="IPR000795">
    <property type="entry name" value="T_Tr_GTP-bd_dom"/>
</dbReference>
<keyword evidence="7 10" id="KW-0648">Protein biosynthesis</keyword>
<feature type="compositionally biased region" description="Basic and acidic residues" evidence="13">
    <location>
        <begin position="425"/>
        <end position="460"/>
    </location>
</feature>
<feature type="binding site" evidence="10">
    <location>
        <begin position="727"/>
        <end position="730"/>
    </location>
    <ligand>
        <name>GTP</name>
        <dbReference type="ChEBI" id="CHEBI:37565"/>
    </ligand>
</feature>
<feature type="domain" description="Tr-type G" evidence="14">
    <location>
        <begin position="618"/>
        <end position="787"/>
    </location>
</feature>
<feature type="compositionally biased region" description="Basic and acidic residues" evidence="13">
    <location>
        <begin position="385"/>
        <end position="407"/>
    </location>
</feature>
<dbReference type="GO" id="GO:0003743">
    <property type="term" value="F:translation initiation factor activity"/>
    <property type="evidence" value="ECO:0007669"/>
    <property type="project" value="UniProtKB-UniRule"/>
</dbReference>
<evidence type="ECO:0000256" key="7">
    <source>
        <dbReference type="ARBA" id="ARBA00022917"/>
    </source>
</evidence>
<proteinExistence type="inferred from homology"/>
<dbReference type="InterPro" id="IPR044145">
    <property type="entry name" value="IF2_II"/>
</dbReference>
<evidence type="ECO:0000256" key="6">
    <source>
        <dbReference type="ARBA" id="ARBA00022741"/>
    </source>
</evidence>
<comment type="subcellular location">
    <subcellularLocation>
        <location evidence="1 10 12">Cytoplasm</location>
    </subcellularLocation>
</comment>
<dbReference type="Proteomes" id="UP000092931">
    <property type="component" value="Chromosome"/>
</dbReference>
<feature type="region of interest" description="Disordered" evidence="13">
    <location>
        <begin position="56"/>
        <end position="83"/>
    </location>
</feature>
<dbReference type="NCBIfam" id="TIGR00487">
    <property type="entry name" value="IF-2"/>
    <property type="match status" value="1"/>
</dbReference>
<dbReference type="FunFam" id="3.40.50.10050:FF:000001">
    <property type="entry name" value="Translation initiation factor IF-2"/>
    <property type="match status" value="1"/>
</dbReference>
<evidence type="ECO:0000256" key="4">
    <source>
        <dbReference type="ARBA" id="ARBA00022490"/>
    </source>
</evidence>
<dbReference type="GO" id="GO:0003924">
    <property type="term" value="F:GTPase activity"/>
    <property type="evidence" value="ECO:0007669"/>
    <property type="project" value="UniProtKB-UniRule"/>
</dbReference>
<feature type="region of interest" description="Disordered" evidence="13">
    <location>
        <begin position="100"/>
        <end position="130"/>
    </location>
</feature>
<feature type="region of interest" description="Disordered" evidence="13">
    <location>
        <begin position="147"/>
        <end position="460"/>
    </location>
</feature>
<dbReference type="SUPFAM" id="SSF50447">
    <property type="entry name" value="Translation proteins"/>
    <property type="match status" value="2"/>
</dbReference>
<feature type="compositionally biased region" description="Basic and acidic residues" evidence="13">
    <location>
        <begin position="56"/>
        <end position="71"/>
    </location>
</feature>
<keyword evidence="4 10" id="KW-0963">Cytoplasm</keyword>
<feature type="compositionally biased region" description="Basic and acidic residues" evidence="13">
    <location>
        <begin position="348"/>
        <end position="375"/>
    </location>
</feature>
<dbReference type="CDD" id="cd01887">
    <property type="entry name" value="IF2_eIF5B"/>
    <property type="match status" value="1"/>
</dbReference>
<dbReference type="InterPro" id="IPR036925">
    <property type="entry name" value="TIF_IF2_dom3_sf"/>
</dbReference>
<dbReference type="PANTHER" id="PTHR43381:SF5">
    <property type="entry name" value="TR-TYPE G DOMAIN-CONTAINING PROTEIN"/>
    <property type="match status" value="1"/>
</dbReference>
<dbReference type="InterPro" id="IPR000178">
    <property type="entry name" value="TF_IF2_bacterial-like"/>
</dbReference>
<dbReference type="InterPro" id="IPR005225">
    <property type="entry name" value="Small_GTP-bd"/>
</dbReference>
<dbReference type="SUPFAM" id="SSF52156">
    <property type="entry name" value="Initiation factor IF2/eIF5b, domain 3"/>
    <property type="match status" value="1"/>
</dbReference>
<dbReference type="GO" id="GO:0005525">
    <property type="term" value="F:GTP binding"/>
    <property type="evidence" value="ECO:0007669"/>
    <property type="project" value="UniProtKB-KW"/>
</dbReference>
<dbReference type="InterPro" id="IPR006847">
    <property type="entry name" value="IF2_N"/>
</dbReference>
<keyword evidence="8 10" id="KW-0342">GTP-binding</keyword>
<dbReference type="PANTHER" id="PTHR43381">
    <property type="entry name" value="TRANSLATION INITIATION FACTOR IF-2-RELATED"/>
    <property type="match status" value="1"/>
</dbReference>
<feature type="compositionally biased region" description="Basic and acidic residues" evidence="13">
    <location>
        <begin position="148"/>
        <end position="158"/>
    </location>
</feature>
<evidence type="ECO:0000256" key="2">
    <source>
        <dbReference type="ARBA" id="ARBA00007733"/>
    </source>
</evidence>
<feature type="binding site" evidence="10">
    <location>
        <begin position="673"/>
        <end position="677"/>
    </location>
    <ligand>
        <name>GTP</name>
        <dbReference type="ChEBI" id="CHEBI:37565"/>
    </ligand>
</feature>
<comment type="similarity">
    <text evidence="2 10 11">Belongs to the TRAFAC class translation factor GTPase superfamily. Classic translation factor GTPase family. IF-2 subfamily.</text>
</comment>